<dbReference type="GO" id="GO:0005737">
    <property type="term" value="C:cytoplasm"/>
    <property type="evidence" value="ECO:0007669"/>
    <property type="project" value="TreeGrafter"/>
</dbReference>
<keyword evidence="1 5" id="KW-0436">Ligase</keyword>
<dbReference type="CDD" id="cd16442">
    <property type="entry name" value="BPL"/>
    <property type="match status" value="1"/>
</dbReference>
<dbReference type="EMBL" id="QNRX01000008">
    <property type="protein sequence ID" value="RBP64444.1"/>
    <property type="molecule type" value="Genomic_DNA"/>
</dbReference>
<comment type="caution">
    <text evidence="7">The sequence shown here is derived from an EMBL/GenBank/DDBJ whole genome shotgun (WGS) entry which is preliminary data.</text>
</comment>
<proteinExistence type="inferred from homology"/>
<dbReference type="Pfam" id="PF08279">
    <property type="entry name" value="HTH_11"/>
    <property type="match status" value="1"/>
</dbReference>
<keyword evidence="5" id="KW-0238">DNA-binding</keyword>
<dbReference type="PANTHER" id="PTHR12835:SF5">
    <property type="entry name" value="BIOTIN--PROTEIN LIGASE"/>
    <property type="match status" value="1"/>
</dbReference>
<evidence type="ECO:0000256" key="2">
    <source>
        <dbReference type="ARBA" id="ARBA00022741"/>
    </source>
</evidence>
<feature type="domain" description="BPL/LPL catalytic" evidence="6">
    <location>
        <begin position="58"/>
        <end position="258"/>
    </location>
</feature>
<feature type="binding site" evidence="5">
    <location>
        <begin position="90"/>
        <end position="92"/>
    </location>
    <ligand>
        <name>biotin</name>
        <dbReference type="ChEBI" id="CHEBI:57586"/>
    </ligand>
</feature>
<dbReference type="InterPro" id="IPR008988">
    <property type="entry name" value="Transcriptional_repressor_C"/>
</dbReference>
<evidence type="ECO:0000313" key="7">
    <source>
        <dbReference type="EMBL" id="RBP64444.1"/>
    </source>
</evidence>
<dbReference type="SUPFAM" id="SSF46785">
    <property type="entry name" value="Winged helix' DNA-binding domain"/>
    <property type="match status" value="1"/>
</dbReference>
<dbReference type="GO" id="GO:0003677">
    <property type="term" value="F:DNA binding"/>
    <property type="evidence" value="ECO:0007669"/>
    <property type="project" value="UniProtKB-UniRule"/>
</dbReference>
<dbReference type="InterPro" id="IPR036388">
    <property type="entry name" value="WH-like_DNA-bd_sf"/>
</dbReference>
<reference evidence="7 8" key="1">
    <citation type="submission" date="2018-06" db="EMBL/GenBank/DDBJ databases">
        <title>Genomic Encyclopedia of Type Strains, Phase IV (KMG-IV): sequencing the most valuable type-strain genomes for metagenomic binning, comparative biology and taxonomic classification.</title>
        <authorList>
            <person name="Goeker M."/>
        </authorList>
    </citation>
    <scope>NUCLEOTIDE SEQUENCE [LARGE SCALE GENOMIC DNA]</scope>
    <source>
        <strain evidence="7 8">DSM 22112</strain>
    </source>
</reference>
<evidence type="ECO:0000256" key="1">
    <source>
        <dbReference type="ARBA" id="ARBA00022598"/>
    </source>
</evidence>
<name>A0A366I6M5_9FIRM</name>
<dbReference type="GO" id="GO:0016740">
    <property type="term" value="F:transferase activity"/>
    <property type="evidence" value="ECO:0007669"/>
    <property type="project" value="UniProtKB-ARBA"/>
</dbReference>
<dbReference type="GO" id="GO:0006355">
    <property type="term" value="P:regulation of DNA-templated transcription"/>
    <property type="evidence" value="ECO:0007669"/>
    <property type="project" value="UniProtKB-UniRule"/>
</dbReference>
<keyword evidence="5" id="KW-0804">Transcription</keyword>
<keyword evidence="3 5" id="KW-0067">ATP-binding</keyword>
<comment type="similarity">
    <text evidence="5">Belongs to the biotin--protein ligase family.</text>
</comment>
<dbReference type="InterPro" id="IPR036390">
    <property type="entry name" value="WH_DNA-bd_sf"/>
</dbReference>
<accession>A0A366I6M5</accession>
<sequence length="327" mass="37638">MKEKILKLLKENKTEYLSGEYLSTVFGVSRTAVWKVIKQLQEEGYIIQSKTKLGYRLVESPDNLYSYEIQEGLRTKRIGKNIYYFEEIDSTNDYGKIVAQKPFEDGDIIIAESQNKGRGRFSREWVSPMRKGAYLSILLKPQISFEKITRLTIITALAVCSALEDHIQKKVEIKWPNDILINQKKICGILTEISGEVDKINYVVIGIGININLDIEDFDESLATKASSLKIETGKIQNRKEIVQKILSIFDEYYDDFLNDENYESIIDEYRKKSYLIGRNVEVRIYNNDSIRARVLDIEKNGALKVELENGEIRDLLSGEVTLSTSF</sequence>
<evidence type="ECO:0000256" key="4">
    <source>
        <dbReference type="ARBA" id="ARBA00023267"/>
    </source>
</evidence>
<dbReference type="InterPro" id="IPR004143">
    <property type="entry name" value="BPL_LPL_catalytic"/>
</dbReference>
<dbReference type="GO" id="GO:0009249">
    <property type="term" value="P:protein lipoylation"/>
    <property type="evidence" value="ECO:0007669"/>
    <property type="project" value="UniProtKB-ARBA"/>
</dbReference>
<dbReference type="HAMAP" id="MF_00978">
    <property type="entry name" value="Bifunct_BirA"/>
    <property type="match status" value="1"/>
</dbReference>
<feature type="binding site" evidence="5">
    <location>
        <position position="114"/>
    </location>
    <ligand>
        <name>biotin</name>
        <dbReference type="ChEBI" id="CHEBI:57586"/>
    </ligand>
</feature>
<dbReference type="PANTHER" id="PTHR12835">
    <property type="entry name" value="BIOTIN PROTEIN LIGASE"/>
    <property type="match status" value="1"/>
</dbReference>
<dbReference type="AlphaFoldDB" id="A0A366I6M5"/>
<dbReference type="OrthoDB" id="9807064at2"/>
<dbReference type="InterPro" id="IPR004408">
    <property type="entry name" value="Biotin_CoA_COase_ligase"/>
</dbReference>
<dbReference type="RefSeq" id="WP_113920593.1">
    <property type="nucleotide sequence ID" value="NZ_QNRX01000008.1"/>
</dbReference>
<dbReference type="Gene3D" id="3.30.930.10">
    <property type="entry name" value="Bira Bifunctional Protein, Domain 2"/>
    <property type="match status" value="1"/>
</dbReference>
<evidence type="ECO:0000256" key="3">
    <source>
        <dbReference type="ARBA" id="ARBA00022840"/>
    </source>
</evidence>
<dbReference type="InterPro" id="IPR030855">
    <property type="entry name" value="Bifunct_BirA"/>
</dbReference>
<keyword evidence="5" id="KW-0805">Transcription regulation</keyword>
<feature type="DNA-binding region" description="H-T-H motif" evidence="5">
    <location>
        <begin position="19"/>
        <end position="38"/>
    </location>
</feature>
<dbReference type="Proteomes" id="UP000253490">
    <property type="component" value="Unassembled WGS sequence"/>
</dbReference>
<dbReference type="GO" id="GO:0005524">
    <property type="term" value="F:ATP binding"/>
    <property type="evidence" value="ECO:0007669"/>
    <property type="project" value="UniProtKB-UniRule"/>
</dbReference>
<comment type="function">
    <text evidence="5">Acts both as a biotin--[acetyl-CoA-carboxylase] ligase and a repressor.</text>
</comment>
<feature type="binding site" evidence="5">
    <location>
        <begin position="118"/>
        <end position="120"/>
    </location>
    <ligand>
        <name>biotin</name>
        <dbReference type="ChEBI" id="CHEBI:57586"/>
    </ligand>
</feature>
<keyword evidence="5" id="KW-0678">Repressor</keyword>
<dbReference type="NCBIfam" id="TIGR00121">
    <property type="entry name" value="birA_ligase"/>
    <property type="match status" value="1"/>
</dbReference>
<dbReference type="Pfam" id="PF02237">
    <property type="entry name" value="BPL_C"/>
    <property type="match status" value="1"/>
</dbReference>
<keyword evidence="4 5" id="KW-0092">Biotin</keyword>
<dbReference type="InterPro" id="IPR045864">
    <property type="entry name" value="aa-tRNA-synth_II/BPL/LPL"/>
</dbReference>
<keyword evidence="2 5" id="KW-0547">Nucleotide-binding</keyword>
<dbReference type="GO" id="GO:0004077">
    <property type="term" value="F:biotin--[biotin carboxyl-carrier protein] ligase activity"/>
    <property type="evidence" value="ECO:0007669"/>
    <property type="project" value="UniProtKB-UniRule"/>
</dbReference>
<dbReference type="Pfam" id="PF03099">
    <property type="entry name" value="BPL_LplA_LipB"/>
    <property type="match status" value="1"/>
</dbReference>
<gene>
    <name evidence="5" type="primary">birA</name>
    <name evidence="7" type="ORF">DES36_10861</name>
</gene>
<evidence type="ECO:0000313" key="8">
    <source>
        <dbReference type="Proteomes" id="UP000253490"/>
    </source>
</evidence>
<dbReference type="EC" id="6.3.4.15" evidence="5"/>
<evidence type="ECO:0000256" key="5">
    <source>
        <dbReference type="HAMAP-Rule" id="MF_00978"/>
    </source>
</evidence>
<protein>
    <recommendedName>
        <fullName evidence="5">Bifunctional ligase/repressor BirA</fullName>
    </recommendedName>
    <alternativeName>
        <fullName evidence="5">Biotin--[acetyl-CoA-carboxylase] ligase</fullName>
        <ecNumber evidence="5">6.3.4.15</ecNumber>
    </alternativeName>
    <alternativeName>
        <fullName evidence="5">Biotin--protein ligase</fullName>
    </alternativeName>
    <alternativeName>
        <fullName evidence="5">Biotin-[acetyl-CoA carboxylase] synthetase</fullName>
    </alternativeName>
</protein>
<evidence type="ECO:0000259" key="6">
    <source>
        <dbReference type="PROSITE" id="PS51733"/>
    </source>
</evidence>
<feature type="binding site" evidence="5">
    <location>
        <position position="185"/>
    </location>
    <ligand>
        <name>biotin</name>
        <dbReference type="ChEBI" id="CHEBI:57586"/>
    </ligand>
</feature>
<dbReference type="InterPro" id="IPR013196">
    <property type="entry name" value="HTH_11"/>
</dbReference>
<dbReference type="SUPFAM" id="SSF50037">
    <property type="entry name" value="C-terminal domain of transcriptional repressors"/>
    <property type="match status" value="1"/>
</dbReference>
<comment type="catalytic activity">
    <reaction evidence="5">
        <text>biotin + L-lysyl-[protein] + ATP = N(6)-biotinyl-L-lysyl-[protein] + AMP + diphosphate + H(+)</text>
        <dbReference type="Rhea" id="RHEA:11756"/>
        <dbReference type="Rhea" id="RHEA-COMP:9752"/>
        <dbReference type="Rhea" id="RHEA-COMP:10505"/>
        <dbReference type="ChEBI" id="CHEBI:15378"/>
        <dbReference type="ChEBI" id="CHEBI:29969"/>
        <dbReference type="ChEBI" id="CHEBI:30616"/>
        <dbReference type="ChEBI" id="CHEBI:33019"/>
        <dbReference type="ChEBI" id="CHEBI:57586"/>
        <dbReference type="ChEBI" id="CHEBI:83144"/>
        <dbReference type="ChEBI" id="CHEBI:456215"/>
        <dbReference type="EC" id="6.3.4.15"/>
    </reaction>
</comment>
<dbReference type="Gene3D" id="2.30.30.100">
    <property type="match status" value="1"/>
</dbReference>
<dbReference type="InterPro" id="IPR003142">
    <property type="entry name" value="BPL_C"/>
</dbReference>
<dbReference type="PROSITE" id="PS51733">
    <property type="entry name" value="BPL_LPL_CATALYTIC"/>
    <property type="match status" value="1"/>
</dbReference>
<organism evidence="7 8">
    <name type="scientific">Alkalibaculum bacchi</name>
    <dbReference type="NCBI Taxonomy" id="645887"/>
    <lineage>
        <taxon>Bacteria</taxon>
        <taxon>Bacillati</taxon>
        <taxon>Bacillota</taxon>
        <taxon>Clostridia</taxon>
        <taxon>Eubacteriales</taxon>
        <taxon>Eubacteriaceae</taxon>
        <taxon>Alkalibaculum</taxon>
    </lineage>
</organism>
<dbReference type="Gene3D" id="1.10.10.10">
    <property type="entry name" value="Winged helix-like DNA-binding domain superfamily/Winged helix DNA-binding domain"/>
    <property type="match status" value="1"/>
</dbReference>
<dbReference type="SUPFAM" id="SSF55681">
    <property type="entry name" value="Class II aaRS and biotin synthetases"/>
    <property type="match status" value="1"/>
</dbReference>
<keyword evidence="8" id="KW-1185">Reference proteome</keyword>